<feature type="compositionally biased region" description="Polar residues" evidence="15">
    <location>
        <begin position="124"/>
        <end position="137"/>
    </location>
</feature>
<dbReference type="GO" id="GO:0008270">
    <property type="term" value="F:zinc ion binding"/>
    <property type="evidence" value="ECO:0007669"/>
    <property type="project" value="UniProtKB-KW"/>
</dbReference>
<evidence type="ECO:0000259" key="16">
    <source>
        <dbReference type="PROSITE" id="PS50097"/>
    </source>
</evidence>
<comment type="subcellular location">
    <subcellularLocation>
        <location evidence="2">Nucleus</location>
    </subcellularLocation>
</comment>
<evidence type="ECO:0000256" key="2">
    <source>
        <dbReference type="ARBA" id="ARBA00004123"/>
    </source>
</evidence>
<dbReference type="InterPro" id="IPR011333">
    <property type="entry name" value="SKP1/BTB/POZ_sf"/>
</dbReference>
<dbReference type="FunFam" id="3.30.160.60:FF:000925">
    <property type="entry name" value="Zinc finger protein 668"/>
    <property type="match status" value="1"/>
</dbReference>
<dbReference type="SUPFAM" id="SSF57667">
    <property type="entry name" value="beta-beta-alpha zinc fingers"/>
    <property type="match status" value="4"/>
</dbReference>
<evidence type="ECO:0000256" key="12">
    <source>
        <dbReference type="ARBA" id="ARBA00023163"/>
    </source>
</evidence>
<dbReference type="GO" id="GO:0005634">
    <property type="term" value="C:nucleus"/>
    <property type="evidence" value="ECO:0007669"/>
    <property type="project" value="UniProtKB-SubCell"/>
</dbReference>
<dbReference type="SMART" id="SM00355">
    <property type="entry name" value="ZnF_C2H2"/>
    <property type="match status" value="12"/>
</dbReference>
<keyword evidence="6" id="KW-0677">Repeat</keyword>
<keyword evidence="13" id="KW-0539">Nucleus</keyword>
<feature type="domain" description="C2H2-type" evidence="17">
    <location>
        <begin position="588"/>
        <end position="615"/>
    </location>
</feature>
<evidence type="ECO:0000256" key="14">
    <source>
        <dbReference type="PROSITE-ProRule" id="PRU00042"/>
    </source>
</evidence>
<dbReference type="PANTHER" id="PTHR24394">
    <property type="entry name" value="ZINC FINGER PROTEIN"/>
    <property type="match status" value="1"/>
</dbReference>
<evidence type="ECO:0000256" key="3">
    <source>
        <dbReference type="ARBA" id="ARBA00006991"/>
    </source>
</evidence>
<dbReference type="PROSITE" id="PS50157">
    <property type="entry name" value="ZINC_FINGER_C2H2_2"/>
    <property type="match status" value="8"/>
</dbReference>
<evidence type="ECO:0000256" key="7">
    <source>
        <dbReference type="ARBA" id="ARBA00022771"/>
    </source>
</evidence>
<dbReference type="PROSITE" id="PS00028">
    <property type="entry name" value="ZINC_FINGER_C2H2_1"/>
    <property type="match status" value="10"/>
</dbReference>
<dbReference type="Gene3D" id="3.30.710.10">
    <property type="entry name" value="Potassium Channel Kv1.1, Chain A"/>
    <property type="match status" value="1"/>
</dbReference>
<feature type="region of interest" description="Disordered" evidence="15">
    <location>
        <begin position="294"/>
        <end position="346"/>
    </location>
</feature>
<evidence type="ECO:0000256" key="4">
    <source>
        <dbReference type="ARBA" id="ARBA00022499"/>
    </source>
</evidence>
<evidence type="ECO:0000256" key="9">
    <source>
        <dbReference type="ARBA" id="ARBA00022843"/>
    </source>
</evidence>
<gene>
    <name evidence="18" type="primary">ZBTB40</name>
</gene>
<feature type="domain" description="C2H2-type" evidence="17">
    <location>
        <begin position="503"/>
        <end position="530"/>
    </location>
</feature>
<dbReference type="EMBL" id="HAEG01002194">
    <property type="protein sequence ID" value="SBR66773.1"/>
    <property type="molecule type" value="Transcribed_RNA"/>
</dbReference>
<accession>A0A1A8NCI1</accession>
<evidence type="ECO:0000256" key="1">
    <source>
        <dbReference type="ARBA" id="ARBA00003767"/>
    </source>
</evidence>
<dbReference type="PROSITE" id="PS50097">
    <property type="entry name" value="BTB"/>
    <property type="match status" value="1"/>
</dbReference>
<evidence type="ECO:0000256" key="10">
    <source>
        <dbReference type="ARBA" id="ARBA00023015"/>
    </source>
</evidence>
<dbReference type="FunFam" id="3.30.160.60:FF:001792">
    <property type="entry name" value="Zinc finger and BTB domain-containing 40"/>
    <property type="match status" value="1"/>
</dbReference>
<keyword evidence="9" id="KW-0832">Ubl conjugation</keyword>
<dbReference type="FunFam" id="3.30.160.60:FF:000909">
    <property type="entry name" value="zinc finger and BTB domain-containing protein 40"/>
    <property type="match status" value="1"/>
</dbReference>
<evidence type="ECO:0000256" key="8">
    <source>
        <dbReference type="ARBA" id="ARBA00022833"/>
    </source>
</evidence>
<sequence length="822" mass="91471">MMELADFSRQLMQQLMLLRSEGLFCDCTIMVGDSQHQAHKVVLAASSMLFRSLLDSSDSISIDTSVVSSQEFSCLLDMIYTGRLPLGKHNISRIVAAAENLQMFDLAVGFKNVLTTLVNQQVTSHTTSTASEGSATPSRKDAASDRMDIRSEIEKKSCRRGDEDVVEPACKKSCDEPPESPGVEDTAAVRESSTAAGGLLQNSFLLVKLLSSVPSVLELLSQAAKGSWDEESRQVLRECCEEGEPSLALEKLMSRLRDGAISELRLIQLLQAVQQKTLSSFPTLLLPLLQDVEGNTPQTEGEADSEQQHDSRDEAQPEPEVETERSTKQSEEDEKSVTSPADSLSSISTQSKSYCCRWCKRSFKFKCRMLSHAKRCSMSQDGDLQCPRCPKKLPNQRAMRHHWAELHGDTKRDKKKTLCDLCGRIFAHPSGLAYHKQTEHFDLKPFACEECGTKFGANSSLKNHMRLHTGEKPYHCSHCDMAFSVAAALSYHTKKKHSEGKMYVCQYCKSVFAQSIELTRHVRTHTGDRPYVCRDCGKGYSQASGLTTHLQTFHNLSQPHDCTKCCLSFSTLEEHQLHIQRFHPKEFHKCSTCNKVFPSAALLDKHKSKHTGSKPFSCQLCNKSYQQLSGLWYHNRTNHPEVFANQTRQLRSLLQCDLCSKFFPSGASLSKHQEEQHQASESSGPQLSCKVVLDGEDKVQEHVCSQHMDSSSKAFSCPLCSLVCNSQLELQEHLLSCHMEVQQKDGQRKQRSSSSYTVMSADSALRQQIQDQNQPGATPHVLVALAGVEGRPSGEVVEVNVSDLLNSSVTFICENKALGSDS</sequence>
<dbReference type="FunFam" id="3.30.160.60:FF:000696">
    <property type="entry name" value="Zinc finger and BTB domain containing 40"/>
    <property type="match status" value="1"/>
</dbReference>
<dbReference type="InterPro" id="IPR036236">
    <property type="entry name" value="Znf_C2H2_sf"/>
</dbReference>
<evidence type="ECO:0000256" key="6">
    <source>
        <dbReference type="ARBA" id="ARBA00022737"/>
    </source>
</evidence>
<dbReference type="Pfam" id="PF00651">
    <property type="entry name" value="BTB"/>
    <property type="match status" value="1"/>
</dbReference>
<organism evidence="18">
    <name type="scientific">Nothobranchius pienaari</name>
    <dbReference type="NCBI Taxonomy" id="704102"/>
    <lineage>
        <taxon>Eukaryota</taxon>
        <taxon>Metazoa</taxon>
        <taxon>Chordata</taxon>
        <taxon>Craniata</taxon>
        <taxon>Vertebrata</taxon>
        <taxon>Euteleostomi</taxon>
        <taxon>Actinopterygii</taxon>
        <taxon>Neopterygii</taxon>
        <taxon>Teleostei</taxon>
        <taxon>Neoteleostei</taxon>
        <taxon>Acanthomorphata</taxon>
        <taxon>Ovalentaria</taxon>
        <taxon>Atherinomorphae</taxon>
        <taxon>Cyprinodontiformes</taxon>
        <taxon>Nothobranchiidae</taxon>
        <taxon>Nothobranchius</taxon>
    </lineage>
</organism>
<dbReference type="SUPFAM" id="SSF54695">
    <property type="entry name" value="POZ domain"/>
    <property type="match status" value="1"/>
</dbReference>
<keyword evidence="5" id="KW-0479">Metal-binding</keyword>
<feature type="domain" description="C2H2-type" evidence="17">
    <location>
        <begin position="446"/>
        <end position="473"/>
    </location>
</feature>
<keyword evidence="10" id="KW-0805">Transcription regulation</keyword>
<feature type="domain" description="C2H2-type" evidence="17">
    <location>
        <begin position="531"/>
        <end position="559"/>
    </location>
</feature>
<name>A0A1A8NCI1_9TELE</name>
<proteinExistence type="inferred from homology"/>
<feature type="compositionally biased region" description="Basic and acidic residues" evidence="15">
    <location>
        <begin position="306"/>
        <end position="315"/>
    </location>
</feature>
<keyword evidence="11" id="KW-0238">DNA-binding</keyword>
<keyword evidence="4" id="KW-1017">Isopeptide bond</keyword>
<dbReference type="Pfam" id="PF00096">
    <property type="entry name" value="zf-C2H2"/>
    <property type="match status" value="4"/>
</dbReference>
<dbReference type="PANTHER" id="PTHR24394:SF0">
    <property type="entry name" value="ZINC FINGER AND BTB DOMAIN-CONTAINING PROTEIN 40"/>
    <property type="match status" value="1"/>
</dbReference>
<dbReference type="AlphaFoldDB" id="A0A1A8NCI1"/>
<evidence type="ECO:0000313" key="18">
    <source>
        <dbReference type="EMBL" id="SBR66773.1"/>
    </source>
</evidence>
<evidence type="ECO:0000256" key="11">
    <source>
        <dbReference type="ARBA" id="ARBA00023125"/>
    </source>
</evidence>
<dbReference type="Gene3D" id="3.30.160.60">
    <property type="entry name" value="Classic Zinc Finger"/>
    <property type="match status" value="7"/>
</dbReference>
<feature type="domain" description="C2H2-type" evidence="17">
    <location>
        <begin position="417"/>
        <end position="445"/>
    </location>
</feature>
<reference evidence="18" key="1">
    <citation type="submission" date="2016-05" db="EMBL/GenBank/DDBJ databases">
        <authorList>
            <person name="Lavstsen T."/>
            <person name="Jespersen J.S."/>
        </authorList>
    </citation>
    <scope>NUCLEOTIDE SEQUENCE</scope>
    <source>
        <tissue evidence="18">Brain</tissue>
    </source>
</reference>
<feature type="compositionally biased region" description="Basic and acidic residues" evidence="15">
    <location>
        <begin position="138"/>
        <end position="147"/>
    </location>
</feature>
<evidence type="ECO:0000256" key="15">
    <source>
        <dbReference type="SAM" id="MobiDB-lite"/>
    </source>
</evidence>
<feature type="domain" description="C2H2-type" evidence="17">
    <location>
        <begin position="654"/>
        <end position="682"/>
    </location>
</feature>
<keyword evidence="12" id="KW-0804">Transcription</keyword>
<dbReference type="FunFam" id="3.30.160.60:FF:000645">
    <property type="entry name" value="Zinc finger and BTB domain containing 40"/>
    <property type="match status" value="2"/>
</dbReference>
<feature type="domain" description="BTB" evidence="16">
    <location>
        <begin position="25"/>
        <end position="88"/>
    </location>
</feature>
<dbReference type="GO" id="GO:0000981">
    <property type="term" value="F:DNA-binding transcription factor activity, RNA polymerase II-specific"/>
    <property type="evidence" value="ECO:0007669"/>
    <property type="project" value="TreeGrafter"/>
</dbReference>
<dbReference type="GO" id="GO:0003677">
    <property type="term" value="F:DNA binding"/>
    <property type="evidence" value="ECO:0007669"/>
    <property type="project" value="UniProtKB-KW"/>
</dbReference>
<dbReference type="InterPro" id="IPR013087">
    <property type="entry name" value="Znf_C2H2_type"/>
</dbReference>
<comment type="function">
    <text evidence="1">May be involved in transcriptional regulation.</text>
</comment>
<feature type="domain" description="C2H2-type" evidence="17">
    <location>
        <begin position="474"/>
        <end position="502"/>
    </location>
</feature>
<protein>
    <submittedName>
        <fullName evidence="18">Zinc finger and BTB domain containing 40</fullName>
    </submittedName>
</protein>
<feature type="domain" description="C2H2-type" evidence="17">
    <location>
        <begin position="616"/>
        <end position="639"/>
    </location>
</feature>
<feature type="region of interest" description="Disordered" evidence="15">
    <location>
        <begin position="124"/>
        <end position="147"/>
    </location>
</feature>
<evidence type="ECO:0000256" key="5">
    <source>
        <dbReference type="ARBA" id="ARBA00022723"/>
    </source>
</evidence>
<evidence type="ECO:0000259" key="17">
    <source>
        <dbReference type="PROSITE" id="PS50157"/>
    </source>
</evidence>
<keyword evidence="8" id="KW-0862">Zinc</keyword>
<keyword evidence="7 14" id="KW-0863">Zinc-finger</keyword>
<comment type="similarity">
    <text evidence="3">Belongs to the krueppel C2H2-type zinc-finger protein family.</text>
</comment>
<evidence type="ECO:0000256" key="13">
    <source>
        <dbReference type="ARBA" id="ARBA00023242"/>
    </source>
</evidence>
<dbReference type="SMART" id="SM00225">
    <property type="entry name" value="BTB"/>
    <property type="match status" value="1"/>
</dbReference>
<reference evidence="18" key="2">
    <citation type="submission" date="2016-06" db="EMBL/GenBank/DDBJ databases">
        <title>The genome of a short-lived fish provides insights into sex chromosome evolution and the genetic control of aging.</title>
        <authorList>
            <person name="Reichwald K."/>
            <person name="Felder M."/>
            <person name="Petzold A."/>
            <person name="Koch P."/>
            <person name="Groth M."/>
            <person name="Platzer M."/>
        </authorList>
    </citation>
    <scope>NUCLEOTIDE SEQUENCE</scope>
    <source>
        <tissue evidence="18">Brain</tissue>
    </source>
</reference>
<feature type="compositionally biased region" description="Polar residues" evidence="15">
    <location>
        <begin position="337"/>
        <end position="346"/>
    </location>
</feature>
<dbReference type="InterPro" id="IPR000210">
    <property type="entry name" value="BTB/POZ_dom"/>
</dbReference>